<name>A0A8S5LXE4_9CAUD</name>
<organism evidence="2">
    <name type="scientific">Myoviridae sp. ctZgq1</name>
    <dbReference type="NCBI Taxonomy" id="2826666"/>
    <lineage>
        <taxon>Viruses</taxon>
        <taxon>Duplodnaviria</taxon>
        <taxon>Heunggongvirae</taxon>
        <taxon>Uroviricota</taxon>
        <taxon>Caudoviricetes</taxon>
    </lineage>
</organism>
<proteinExistence type="predicted"/>
<accession>A0A8S5LXE4</accession>
<sequence>MARPKKNAEVVEEVVTPEEEVATEEPTEELVMVADEEKKAEEVTSADSPVEVTVQSSVKNVKVKVRKDHSCCIGGVWYNLEAGKEINVPSNVKQILASAGLLEVM</sequence>
<feature type="compositionally biased region" description="Acidic residues" evidence="1">
    <location>
        <begin position="10"/>
        <end position="27"/>
    </location>
</feature>
<evidence type="ECO:0000313" key="2">
    <source>
        <dbReference type="EMBL" id="DAD74568.1"/>
    </source>
</evidence>
<evidence type="ECO:0000256" key="1">
    <source>
        <dbReference type="SAM" id="MobiDB-lite"/>
    </source>
</evidence>
<reference evidence="2" key="1">
    <citation type="journal article" date="2021" name="Proc. Natl. Acad. Sci. U.S.A.">
        <title>A Catalog of Tens of Thousands of Viruses from Human Metagenomes Reveals Hidden Associations with Chronic Diseases.</title>
        <authorList>
            <person name="Tisza M.J."/>
            <person name="Buck C.B."/>
        </authorList>
    </citation>
    <scope>NUCLEOTIDE SEQUENCE</scope>
    <source>
        <strain evidence="2">CtZgq1</strain>
    </source>
</reference>
<dbReference type="EMBL" id="BK014762">
    <property type="protein sequence ID" value="DAD74568.1"/>
    <property type="molecule type" value="Genomic_DNA"/>
</dbReference>
<protein>
    <submittedName>
        <fullName evidence="2">Uncharacterized protein</fullName>
    </submittedName>
</protein>
<feature type="region of interest" description="Disordered" evidence="1">
    <location>
        <begin position="1"/>
        <end position="27"/>
    </location>
</feature>